<evidence type="ECO:0000313" key="12">
    <source>
        <dbReference type="Proteomes" id="UP001596091"/>
    </source>
</evidence>
<dbReference type="PROSITE" id="PS50005">
    <property type="entry name" value="TPR"/>
    <property type="match status" value="3"/>
</dbReference>
<feature type="coiled-coil region" evidence="9">
    <location>
        <begin position="532"/>
        <end position="559"/>
    </location>
</feature>
<keyword evidence="4" id="KW-0328">Glycosyltransferase</keyword>
<dbReference type="Pfam" id="PF13414">
    <property type="entry name" value="TPR_11"/>
    <property type="match status" value="1"/>
</dbReference>
<proteinExistence type="inferred from homology"/>
<organism evidence="11 12">
    <name type="scientific">Acidicapsa dinghuensis</name>
    <dbReference type="NCBI Taxonomy" id="2218256"/>
    <lineage>
        <taxon>Bacteria</taxon>
        <taxon>Pseudomonadati</taxon>
        <taxon>Acidobacteriota</taxon>
        <taxon>Terriglobia</taxon>
        <taxon>Terriglobales</taxon>
        <taxon>Acidobacteriaceae</taxon>
        <taxon>Acidicapsa</taxon>
    </lineage>
</organism>
<reference evidence="12" key="1">
    <citation type="journal article" date="2019" name="Int. J. Syst. Evol. Microbiol.">
        <title>The Global Catalogue of Microorganisms (GCM) 10K type strain sequencing project: providing services to taxonomists for standard genome sequencing and annotation.</title>
        <authorList>
            <consortium name="The Broad Institute Genomics Platform"/>
            <consortium name="The Broad Institute Genome Sequencing Center for Infectious Disease"/>
            <person name="Wu L."/>
            <person name="Ma J."/>
        </authorList>
    </citation>
    <scope>NUCLEOTIDE SEQUENCE [LARGE SCALE GENOMIC DNA]</scope>
    <source>
        <strain evidence="12">JCM 4087</strain>
    </source>
</reference>
<evidence type="ECO:0000256" key="9">
    <source>
        <dbReference type="SAM" id="Coils"/>
    </source>
</evidence>
<dbReference type="Proteomes" id="UP001596091">
    <property type="component" value="Unassembled WGS sequence"/>
</dbReference>
<dbReference type="EMBL" id="JBHSPH010000020">
    <property type="protein sequence ID" value="MFC5865474.1"/>
    <property type="molecule type" value="Genomic_DNA"/>
</dbReference>
<dbReference type="SUPFAM" id="SSF48452">
    <property type="entry name" value="TPR-like"/>
    <property type="match status" value="1"/>
</dbReference>
<keyword evidence="7 8" id="KW-0802">TPR repeat</keyword>
<comment type="caution">
    <text evidence="11">The sequence shown here is derived from an EMBL/GenBank/DDBJ whole genome shotgun (WGS) entry which is preliminary data.</text>
</comment>
<dbReference type="PANTHER" id="PTHR44998">
    <property type="match status" value="1"/>
</dbReference>
<evidence type="ECO:0000313" key="11">
    <source>
        <dbReference type="EMBL" id="MFC5865474.1"/>
    </source>
</evidence>
<evidence type="ECO:0000256" key="3">
    <source>
        <dbReference type="ARBA" id="ARBA00011970"/>
    </source>
</evidence>
<dbReference type="PROSITE" id="PS50293">
    <property type="entry name" value="TPR_REGION"/>
    <property type="match status" value="1"/>
</dbReference>
<evidence type="ECO:0000256" key="4">
    <source>
        <dbReference type="ARBA" id="ARBA00022676"/>
    </source>
</evidence>
<evidence type="ECO:0000256" key="6">
    <source>
        <dbReference type="ARBA" id="ARBA00022737"/>
    </source>
</evidence>
<feature type="domain" description="O-GlcNAc transferase C-terminal" evidence="10">
    <location>
        <begin position="216"/>
        <end position="379"/>
    </location>
</feature>
<evidence type="ECO:0000256" key="8">
    <source>
        <dbReference type="PROSITE-ProRule" id="PRU00339"/>
    </source>
</evidence>
<dbReference type="Pfam" id="PF13181">
    <property type="entry name" value="TPR_8"/>
    <property type="match status" value="1"/>
</dbReference>
<protein>
    <recommendedName>
        <fullName evidence="3">protein O-GlcNAc transferase</fullName>
        <ecNumber evidence="3">2.4.1.255</ecNumber>
    </recommendedName>
</protein>
<dbReference type="PANTHER" id="PTHR44998:SF1">
    <property type="entry name" value="UDP-N-ACETYLGLUCOSAMINE--PEPTIDE N-ACETYLGLUCOSAMINYLTRANSFERASE 110 KDA SUBUNIT"/>
    <property type="match status" value="1"/>
</dbReference>
<comment type="pathway">
    <text evidence="1">Protein modification; protein glycosylation.</text>
</comment>
<name>A0ABW1EMN7_9BACT</name>
<feature type="repeat" description="TPR" evidence="8">
    <location>
        <begin position="6"/>
        <end position="39"/>
    </location>
</feature>
<dbReference type="Pfam" id="PF13844">
    <property type="entry name" value="Glyco_transf_41"/>
    <property type="match status" value="2"/>
</dbReference>
<dbReference type="Gene3D" id="1.25.40.10">
    <property type="entry name" value="Tetratricopeptide repeat domain"/>
    <property type="match status" value="3"/>
</dbReference>
<evidence type="ECO:0000256" key="5">
    <source>
        <dbReference type="ARBA" id="ARBA00022679"/>
    </source>
</evidence>
<feature type="repeat" description="TPR" evidence="8">
    <location>
        <begin position="40"/>
        <end position="73"/>
    </location>
</feature>
<keyword evidence="6" id="KW-0677">Repeat</keyword>
<comment type="similarity">
    <text evidence="2">Belongs to the glycosyltransferase 41 family. O-GlcNAc transferase subfamily.</text>
</comment>
<evidence type="ECO:0000259" key="10">
    <source>
        <dbReference type="Pfam" id="PF13844"/>
    </source>
</evidence>
<feature type="domain" description="O-GlcNAc transferase C-terminal" evidence="10">
    <location>
        <begin position="385"/>
        <end position="572"/>
    </location>
</feature>
<keyword evidence="12" id="KW-1185">Reference proteome</keyword>
<dbReference type="RefSeq" id="WP_263341839.1">
    <property type="nucleotide sequence ID" value="NZ_JAGSYH010000008.1"/>
</dbReference>
<dbReference type="SMART" id="SM00028">
    <property type="entry name" value="TPR"/>
    <property type="match status" value="4"/>
</dbReference>
<evidence type="ECO:0000256" key="1">
    <source>
        <dbReference type="ARBA" id="ARBA00004922"/>
    </source>
</evidence>
<dbReference type="Gene3D" id="3.40.50.2000">
    <property type="entry name" value="Glycogen Phosphorylase B"/>
    <property type="match status" value="1"/>
</dbReference>
<dbReference type="InterPro" id="IPR029489">
    <property type="entry name" value="OGT/SEC/SPY_C"/>
</dbReference>
<evidence type="ECO:0000256" key="2">
    <source>
        <dbReference type="ARBA" id="ARBA00005386"/>
    </source>
</evidence>
<dbReference type="EC" id="2.4.1.255" evidence="3"/>
<dbReference type="Gene3D" id="3.40.50.11380">
    <property type="match status" value="1"/>
</dbReference>
<dbReference type="InterPro" id="IPR011990">
    <property type="entry name" value="TPR-like_helical_dom_sf"/>
</dbReference>
<sequence length="588" mass="64851">MVSTEVNSLHQRAIAAFQRGEADAAVELLCKAVEADPTSAVVANDLGSVLAQMGRMEEAIAAFRRAIELAPEYPEAHNNLANVYQMTGDLDAAVVSYQTALRLAPQYAEGHRNLASALWRLGRIEEASAALALAVSINPSYIEAVALLVLQLKQMCDWRMVDELTQQLIRAVEDGSGGVNPFVFLTLETTPRRQRQCAEQFAQARWLTVSGTANNTAQAATNRERITVGYLSADFQEHATAHLISELFELHDRSRFRVVGYSYGADDGSAARKRLRESFDLFVDLEVVSHADAAARIRADGVDILVDLKGYTTDARPEIMALRPAPIQVSYMGYPGTMGANAIDYILVDRFVVPVEQQKNFTETLVHMPHCYLVNDRRRPVAEASSRAEYGLPEDGFVFCCFNSAHKITPAIFDIWIRLLEQVPGSVLWLLESSLVAMTNLRREADARLKGGAERLIFAPQLANAEHLARFAVADLFLDTLPYNAHTLTSDALWGGCPVLTVTGETFASRVAGSILHTAGLPELVTSTLDEYEATALRLASARAELATLRARIQKNKMTTPLFDTPRFTRELEAAFEWMMQQASSREA</sequence>
<accession>A0ABW1EMN7</accession>
<evidence type="ECO:0000256" key="7">
    <source>
        <dbReference type="ARBA" id="ARBA00022803"/>
    </source>
</evidence>
<gene>
    <name evidence="11" type="ORF">ACFPT7_24425</name>
</gene>
<dbReference type="InterPro" id="IPR019734">
    <property type="entry name" value="TPR_rpt"/>
</dbReference>
<keyword evidence="5" id="KW-0808">Transferase</keyword>
<feature type="repeat" description="TPR" evidence="8">
    <location>
        <begin position="74"/>
        <end position="107"/>
    </location>
</feature>
<keyword evidence="9" id="KW-0175">Coiled coil</keyword>